<feature type="domain" description="Helix-hairpin-helix DNA-binding motif class 1" evidence="3">
    <location>
        <begin position="195"/>
        <end position="214"/>
    </location>
</feature>
<dbReference type="Pfam" id="PF10531">
    <property type="entry name" value="SLBB"/>
    <property type="match status" value="1"/>
</dbReference>
<gene>
    <name evidence="4" type="ORF">C823_03934</name>
</gene>
<proteinExistence type="predicted"/>
<feature type="domain" description="Helix-hairpin-helix DNA-binding motif class 1" evidence="3">
    <location>
        <begin position="165"/>
        <end position="184"/>
    </location>
</feature>
<dbReference type="InterPro" id="IPR051675">
    <property type="entry name" value="Endo/Exo/Phosphatase_dom_1"/>
</dbReference>
<accession>N2A8B9</accession>
<sequence>MNKSNKIAYMFLMGVIFMCCGCAGTKDTRMYLQAETQDESQIQDHSQIRDVPQTQETGSDSDAQEQTCFVYVCGAVRRPGVFELPRGSRVYEAIALAGGMRKNAYEKAVNQAEPIEDGQMIEVLTVEEYENRKKQGWKQSTDVSDQTPDQTQQDGRIDINTATMEQLMTLQGIGQAKAANIIAYRESNGGFSAPEEIMNVSGIGEGVYAKIQDKITVIQS</sequence>
<dbReference type="PATRIC" id="fig|1235802.3.peg.4158"/>
<keyword evidence="2" id="KW-0472">Membrane</keyword>
<feature type="compositionally biased region" description="Polar residues" evidence="1">
    <location>
        <begin position="137"/>
        <end position="153"/>
    </location>
</feature>
<dbReference type="PANTHER" id="PTHR21180:SF32">
    <property type="entry name" value="ENDONUCLEASE_EXONUCLEASE_PHOSPHATASE FAMILY DOMAIN-CONTAINING PROTEIN 1"/>
    <property type="match status" value="1"/>
</dbReference>
<dbReference type="eggNOG" id="COG1555">
    <property type="taxonomic scope" value="Bacteria"/>
</dbReference>
<keyword evidence="2" id="KW-0812">Transmembrane</keyword>
<dbReference type="InterPro" id="IPR010994">
    <property type="entry name" value="RuvA_2-like"/>
</dbReference>
<evidence type="ECO:0000313" key="4">
    <source>
        <dbReference type="EMBL" id="EMZ22693.1"/>
    </source>
</evidence>
<dbReference type="Proteomes" id="UP000012589">
    <property type="component" value="Unassembled WGS sequence"/>
</dbReference>
<comment type="caution">
    <text evidence="4">The sequence shown here is derived from an EMBL/GenBank/DDBJ whole genome shotgun (WGS) entry which is preliminary data.</text>
</comment>
<dbReference type="HOGENOM" id="CLU_052011_1_2_9"/>
<feature type="region of interest" description="Disordered" evidence="1">
    <location>
        <begin position="134"/>
        <end position="153"/>
    </location>
</feature>
<dbReference type="STRING" id="1235802.C823_03934"/>
<protein>
    <submittedName>
        <fullName evidence="4">ComEA protein</fullName>
    </submittedName>
</protein>
<dbReference type="GO" id="GO:0003677">
    <property type="term" value="F:DNA binding"/>
    <property type="evidence" value="ECO:0007669"/>
    <property type="project" value="InterPro"/>
</dbReference>
<feature type="transmembrane region" description="Helical" evidence="2">
    <location>
        <begin position="6"/>
        <end position="24"/>
    </location>
</feature>
<evidence type="ECO:0000256" key="1">
    <source>
        <dbReference type="SAM" id="MobiDB-lite"/>
    </source>
</evidence>
<dbReference type="GO" id="GO:0006281">
    <property type="term" value="P:DNA repair"/>
    <property type="evidence" value="ECO:0007669"/>
    <property type="project" value="InterPro"/>
</dbReference>
<dbReference type="GO" id="GO:0015628">
    <property type="term" value="P:protein secretion by the type II secretion system"/>
    <property type="evidence" value="ECO:0007669"/>
    <property type="project" value="TreeGrafter"/>
</dbReference>
<organism evidence="4 5">
    <name type="scientific">Eubacterium plexicaudatum ASF492</name>
    <dbReference type="NCBI Taxonomy" id="1235802"/>
    <lineage>
        <taxon>Bacteria</taxon>
        <taxon>Bacillati</taxon>
        <taxon>Bacillota</taxon>
        <taxon>Clostridia</taxon>
        <taxon>Eubacteriales</taxon>
        <taxon>Eubacteriaceae</taxon>
        <taxon>Eubacterium</taxon>
    </lineage>
</organism>
<dbReference type="Gene3D" id="1.10.150.280">
    <property type="entry name" value="AF1531-like domain"/>
    <property type="match status" value="1"/>
</dbReference>
<dbReference type="NCBIfam" id="TIGR00426">
    <property type="entry name" value="competence protein ComEA helix-hairpin-helix repeat region"/>
    <property type="match status" value="1"/>
</dbReference>
<evidence type="ECO:0000313" key="5">
    <source>
        <dbReference type="Proteomes" id="UP000012589"/>
    </source>
</evidence>
<dbReference type="AlphaFoldDB" id="N2A8B9"/>
<keyword evidence="5" id="KW-1185">Reference proteome</keyword>
<dbReference type="InterPro" id="IPR003583">
    <property type="entry name" value="Hlx-hairpin-Hlx_DNA-bd_motif"/>
</dbReference>
<keyword evidence="2" id="KW-1133">Transmembrane helix</keyword>
<dbReference type="Pfam" id="PF12836">
    <property type="entry name" value="HHH_3"/>
    <property type="match status" value="1"/>
</dbReference>
<dbReference type="GO" id="GO:0015627">
    <property type="term" value="C:type II protein secretion system complex"/>
    <property type="evidence" value="ECO:0007669"/>
    <property type="project" value="TreeGrafter"/>
</dbReference>
<dbReference type="SMART" id="SM00278">
    <property type="entry name" value="HhH1"/>
    <property type="match status" value="2"/>
</dbReference>
<evidence type="ECO:0000259" key="3">
    <source>
        <dbReference type="SMART" id="SM00278"/>
    </source>
</evidence>
<name>N2A8B9_9FIRM</name>
<evidence type="ECO:0000256" key="2">
    <source>
        <dbReference type="SAM" id="Phobius"/>
    </source>
</evidence>
<dbReference type="SUPFAM" id="SSF142984">
    <property type="entry name" value="Nqo1 middle domain-like"/>
    <property type="match status" value="1"/>
</dbReference>
<dbReference type="EMBL" id="AQFT01000119">
    <property type="protein sequence ID" value="EMZ22693.1"/>
    <property type="molecule type" value="Genomic_DNA"/>
</dbReference>
<dbReference type="Gene3D" id="3.10.560.10">
    <property type="entry name" value="Outer membrane lipoprotein wza domain like"/>
    <property type="match status" value="1"/>
</dbReference>
<dbReference type="InterPro" id="IPR019554">
    <property type="entry name" value="Soluble_ligand-bd"/>
</dbReference>
<dbReference type="SUPFAM" id="SSF47781">
    <property type="entry name" value="RuvA domain 2-like"/>
    <property type="match status" value="1"/>
</dbReference>
<reference evidence="4 5" key="1">
    <citation type="journal article" date="2014" name="Genome Announc.">
        <title>Draft genome sequences of the altered schaedler flora, a defined bacterial community from gnotobiotic mice.</title>
        <authorList>
            <person name="Wannemuehler M.J."/>
            <person name="Overstreet A.M."/>
            <person name="Ward D.V."/>
            <person name="Phillips G.J."/>
        </authorList>
    </citation>
    <scope>NUCLEOTIDE SEQUENCE [LARGE SCALE GENOMIC DNA]</scope>
    <source>
        <strain evidence="4 5">ASF492</strain>
    </source>
</reference>
<dbReference type="InterPro" id="IPR004509">
    <property type="entry name" value="Competence_ComEA_HhH"/>
</dbReference>
<dbReference type="PANTHER" id="PTHR21180">
    <property type="entry name" value="ENDONUCLEASE/EXONUCLEASE/PHOSPHATASE FAMILY DOMAIN-CONTAINING PROTEIN 1"/>
    <property type="match status" value="1"/>
</dbReference>